<keyword evidence="2" id="KW-1185">Reference proteome</keyword>
<proteinExistence type="predicted"/>
<dbReference type="RefSeq" id="WP_210662888.1">
    <property type="nucleotide sequence ID" value="NZ_JAGKQQ010000002.1"/>
</dbReference>
<evidence type="ECO:0000313" key="2">
    <source>
        <dbReference type="Proteomes" id="UP000676565"/>
    </source>
</evidence>
<evidence type="ECO:0008006" key="3">
    <source>
        <dbReference type="Google" id="ProtNLM"/>
    </source>
</evidence>
<dbReference type="Gene3D" id="3.40.50.2300">
    <property type="match status" value="1"/>
</dbReference>
<dbReference type="SUPFAM" id="SSF52172">
    <property type="entry name" value="CheY-like"/>
    <property type="match status" value="1"/>
</dbReference>
<gene>
    <name evidence="1" type="ORF">J8F10_35935</name>
</gene>
<protein>
    <recommendedName>
        <fullName evidence="3">Response regulator</fullName>
    </recommendedName>
</protein>
<reference evidence="1 2" key="1">
    <citation type="submission" date="2021-04" db="EMBL/GenBank/DDBJ databases">
        <authorList>
            <person name="Ivanova A."/>
        </authorList>
    </citation>
    <scope>NUCLEOTIDE SEQUENCE [LARGE SCALE GENOMIC DNA]</scope>
    <source>
        <strain evidence="1 2">G18</strain>
    </source>
</reference>
<name>A0ABS5C3S3_9BACT</name>
<dbReference type="EMBL" id="JAGKQQ010000002">
    <property type="protein sequence ID" value="MBP3960646.1"/>
    <property type="molecule type" value="Genomic_DNA"/>
</dbReference>
<evidence type="ECO:0000313" key="1">
    <source>
        <dbReference type="EMBL" id="MBP3960646.1"/>
    </source>
</evidence>
<accession>A0ABS5C3S3</accession>
<dbReference type="Proteomes" id="UP000676565">
    <property type="component" value="Unassembled WGS sequence"/>
</dbReference>
<sequence length="125" mass="13120">MTASAGPHGLMLCDDLIFFSRVSGAARAAGLTVRMVRTQTDLLVAARSAAPGGIILDVHNPGLDLPGLLAELKTVCEVVPRVTAYGSHVEADVLRAARQAGCDRVLPRSQFVKDLEAKIGAWLGS</sequence>
<comment type="caution">
    <text evidence="1">The sequence shown here is derived from an EMBL/GenBank/DDBJ whole genome shotgun (WGS) entry which is preliminary data.</text>
</comment>
<organism evidence="1 2">
    <name type="scientific">Gemmata palustris</name>
    <dbReference type="NCBI Taxonomy" id="2822762"/>
    <lineage>
        <taxon>Bacteria</taxon>
        <taxon>Pseudomonadati</taxon>
        <taxon>Planctomycetota</taxon>
        <taxon>Planctomycetia</taxon>
        <taxon>Gemmatales</taxon>
        <taxon>Gemmataceae</taxon>
        <taxon>Gemmata</taxon>
    </lineage>
</organism>
<dbReference type="InterPro" id="IPR011006">
    <property type="entry name" value="CheY-like_superfamily"/>
</dbReference>